<dbReference type="InterPro" id="IPR040976">
    <property type="entry name" value="Pkinase_fungal"/>
</dbReference>
<organism evidence="2 3">
    <name type="scientific">Mycena sanguinolenta</name>
    <dbReference type="NCBI Taxonomy" id="230812"/>
    <lineage>
        <taxon>Eukaryota</taxon>
        <taxon>Fungi</taxon>
        <taxon>Dikarya</taxon>
        <taxon>Basidiomycota</taxon>
        <taxon>Agaricomycotina</taxon>
        <taxon>Agaricomycetes</taxon>
        <taxon>Agaricomycetidae</taxon>
        <taxon>Agaricales</taxon>
        <taxon>Marasmiineae</taxon>
        <taxon>Mycenaceae</taxon>
        <taxon>Mycena</taxon>
    </lineage>
</organism>
<name>A0A8H6XGM8_9AGAR</name>
<comment type="caution">
    <text evidence="2">The sequence shown here is derived from an EMBL/GenBank/DDBJ whole genome shotgun (WGS) entry which is preliminary data.</text>
</comment>
<keyword evidence="3" id="KW-1185">Reference proteome</keyword>
<dbReference type="AlphaFoldDB" id="A0A8H6XGM8"/>
<dbReference type="InterPro" id="IPR011009">
    <property type="entry name" value="Kinase-like_dom_sf"/>
</dbReference>
<sequence length="237" mass="27668">MATRAPLQQSLRPITELTTAMELGQVFRDIFQHYRALYEKAGLIHGDIRLNNLRYCKKDRKNRGILIDLDENDKTRPIFTQKTGSYMALDLLAPRLRPPCHFYRFDLESLFYVMLAVSCHYHNGKKVAHPPLETWQHLSTQLYLEKYFFMHKGPVPIPTPNFGKFMALNVELHAMFADGYDAQSKDIRMRFRPTYESAFDPETLGGHLTFDAFQRILDKHLPLLTFLVVSKYPSQQL</sequence>
<gene>
    <name evidence="2" type="ORF">MSAN_02097900</name>
</gene>
<proteinExistence type="predicted"/>
<dbReference type="GO" id="GO:0016301">
    <property type="term" value="F:kinase activity"/>
    <property type="evidence" value="ECO:0007669"/>
    <property type="project" value="UniProtKB-KW"/>
</dbReference>
<evidence type="ECO:0000259" key="1">
    <source>
        <dbReference type="Pfam" id="PF17667"/>
    </source>
</evidence>
<reference evidence="2" key="1">
    <citation type="submission" date="2020-05" db="EMBL/GenBank/DDBJ databases">
        <title>Mycena genomes resolve the evolution of fungal bioluminescence.</title>
        <authorList>
            <person name="Tsai I.J."/>
        </authorList>
    </citation>
    <scope>NUCLEOTIDE SEQUENCE</scope>
    <source>
        <strain evidence="2">160909Yilan</strain>
    </source>
</reference>
<feature type="domain" description="Fungal-type protein kinase" evidence="1">
    <location>
        <begin position="8"/>
        <end position="116"/>
    </location>
</feature>
<dbReference type="PANTHER" id="PTHR38248">
    <property type="entry name" value="FUNK1 6"/>
    <property type="match status" value="1"/>
</dbReference>
<evidence type="ECO:0000313" key="3">
    <source>
        <dbReference type="Proteomes" id="UP000623467"/>
    </source>
</evidence>
<protein>
    <submittedName>
        <fullName evidence="2">Protein kinase</fullName>
    </submittedName>
</protein>
<dbReference type="Proteomes" id="UP000623467">
    <property type="component" value="Unassembled WGS sequence"/>
</dbReference>
<dbReference type="Pfam" id="PF17667">
    <property type="entry name" value="Pkinase_fungal"/>
    <property type="match status" value="1"/>
</dbReference>
<keyword evidence="2" id="KW-0418">Kinase</keyword>
<dbReference type="PANTHER" id="PTHR38248:SF2">
    <property type="entry name" value="FUNK1 11"/>
    <property type="match status" value="1"/>
</dbReference>
<accession>A0A8H6XGM8</accession>
<evidence type="ECO:0000313" key="2">
    <source>
        <dbReference type="EMBL" id="KAF7340697.1"/>
    </source>
</evidence>
<dbReference type="EMBL" id="JACAZH010000029">
    <property type="protein sequence ID" value="KAF7340697.1"/>
    <property type="molecule type" value="Genomic_DNA"/>
</dbReference>
<dbReference type="OrthoDB" id="5569250at2759"/>
<keyword evidence="2" id="KW-0808">Transferase</keyword>
<dbReference type="SUPFAM" id="SSF56112">
    <property type="entry name" value="Protein kinase-like (PK-like)"/>
    <property type="match status" value="1"/>
</dbReference>